<feature type="domain" description="Fungal lipase-type" evidence="2">
    <location>
        <begin position="103"/>
        <end position="237"/>
    </location>
</feature>
<evidence type="ECO:0000259" key="2">
    <source>
        <dbReference type="Pfam" id="PF01764"/>
    </source>
</evidence>
<dbReference type="InterPro" id="IPR051218">
    <property type="entry name" value="Sec_MonoDiacylglyc_Lipase"/>
</dbReference>
<evidence type="ECO:0000313" key="4">
    <source>
        <dbReference type="Proteomes" id="UP001140011"/>
    </source>
</evidence>
<dbReference type="Pfam" id="PF01764">
    <property type="entry name" value="Lipase_3"/>
    <property type="match status" value="1"/>
</dbReference>
<dbReference type="AlphaFoldDB" id="A0A9W8LCF8"/>
<dbReference type="CDD" id="cd00519">
    <property type="entry name" value="Lipase_3"/>
    <property type="match status" value="1"/>
</dbReference>
<dbReference type="GO" id="GO:0006629">
    <property type="term" value="P:lipid metabolic process"/>
    <property type="evidence" value="ECO:0007669"/>
    <property type="project" value="InterPro"/>
</dbReference>
<sequence length="307" mass="34443">MHSIQLFALLLFAFRVSSTPLVFTEQAYYEEQRSIPSVSIEALEYWGRYAGAAYDDFEDWETCSKCQITKDMHQTSLNTTWSTSLPAFSRGFIGVNHQQRQVIVSFRGTTHIMDVLADTQVAQAQWPPLISGSYVHFGFLLAYMSARQTVQTAVQALMLDLPGYSLTFVGHSLGAAQTVLALVDYCQQAECDGVGLVTFGAPRIGNRLFAQYVNSLLGENVLWRVVHGSDIVPHLPQALLLFPGQYVHSDREIWVKDDRSITACERSSEGRAEEDALCSASKHMWQWSMQDHMEYPGISLLLVLFSV</sequence>
<reference evidence="3" key="1">
    <citation type="submission" date="2022-07" db="EMBL/GenBank/DDBJ databases">
        <title>Phylogenomic reconstructions and comparative analyses of Kickxellomycotina fungi.</title>
        <authorList>
            <person name="Reynolds N.K."/>
            <person name="Stajich J.E."/>
            <person name="Barry K."/>
            <person name="Grigoriev I.V."/>
            <person name="Crous P."/>
            <person name="Smith M.E."/>
        </authorList>
    </citation>
    <scope>NUCLEOTIDE SEQUENCE</scope>
    <source>
        <strain evidence="3">BCRC 34297</strain>
    </source>
</reference>
<keyword evidence="4" id="KW-1185">Reference proteome</keyword>
<name>A0A9W8LCF8_9FUNG</name>
<dbReference type="Gene3D" id="3.40.50.1820">
    <property type="entry name" value="alpha/beta hydrolase"/>
    <property type="match status" value="1"/>
</dbReference>
<dbReference type="InterPro" id="IPR002921">
    <property type="entry name" value="Fungal_lipase-type"/>
</dbReference>
<dbReference type="Proteomes" id="UP001140011">
    <property type="component" value="Unassembled WGS sequence"/>
</dbReference>
<dbReference type="SUPFAM" id="SSF53474">
    <property type="entry name" value="alpha/beta-Hydrolases"/>
    <property type="match status" value="1"/>
</dbReference>
<dbReference type="InterPro" id="IPR029058">
    <property type="entry name" value="AB_hydrolase_fold"/>
</dbReference>
<accession>A0A9W8LCF8</accession>
<evidence type="ECO:0000256" key="1">
    <source>
        <dbReference type="SAM" id="SignalP"/>
    </source>
</evidence>
<proteinExistence type="predicted"/>
<gene>
    <name evidence="3" type="ORF">GGI19_000205</name>
</gene>
<feature type="signal peptide" evidence="1">
    <location>
        <begin position="1"/>
        <end position="18"/>
    </location>
</feature>
<organism evidence="3 4">
    <name type="scientific">Coemansia pectinata</name>
    <dbReference type="NCBI Taxonomy" id="1052879"/>
    <lineage>
        <taxon>Eukaryota</taxon>
        <taxon>Fungi</taxon>
        <taxon>Fungi incertae sedis</taxon>
        <taxon>Zoopagomycota</taxon>
        <taxon>Kickxellomycotina</taxon>
        <taxon>Kickxellomycetes</taxon>
        <taxon>Kickxellales</taxon>
        <taxon>Kickxellaceae</taxon>
        <taxon>Coemansia</taxon>
    </lineage>
</organism>
<comment type="caution">
    <text evidence="3">The sequence shown here is derived from an EMBL/GenBank/DDBJ whole genome shotgun (WGS) entry which is preliminary data.</text>
</comment>
<protein>
    <recommendedName>
        <fullName evidence="2">Fungal lipase-type domain-containing protein</fullName>
    </recommendedName>
</protein>
<evidence type="ECO:0000313" key="3">
    <source>
        <dbReference type="EMBL" id="KAJ2757271.1"/>
    </source>
</evidence>
<feature type="chain" id="PRO_5040785199" description="Fungal lipase-type domain-containing protein" evidence="1">
    <location>
        <begin position="19"/>
        <end position="307"/>
    </location>
</feature>
<dbReference type="PANTHER" id="PTHR45856">
    <property type="entry name" value="ALPHA/BETA-HYDROLASES SUPERFAMILY PROTEIN"/>
    <property type="match status" value="1"/>
</dbReference>
<keyword evidence="1" id="KW-0732">Signal</keyword>
<dbReference type="PANTHER" id="PTHR45856:SF25">
    <property type="entry name" value="FUNGAL LIPASE-LIKE DOMAIN-CONTAINING PROTEIN"/>
    <property type="match status" value="1"/>
</dbReference>
<dbReference type="OrthoDB" id="426718at2759"/>
<dbReference type="EMBL" id="JANBUH010000004">
    <property type="protein sequence ID" value="KAJ2757271.1"/>
    <property type="molecule type" value="Genomic_DNA"/>
</dbReference>